<dbReference type="Proteomes" id="UP000252124">
    <property type="component" value="Unassembled WGS sequence"/>
</dbReference>
<name>A0ABX9G0G5_9BURK</name>
<comment type="caution">
    <text evidence="1">The sequence shown here is derived from an EMBL/GenBank/DDBJ whole genome shotgun (WGS) entry which is preliminary data.</text>
</comment>
<keyword evidence="2" id="KW-1185">Reference proteome</keyword>
<accession>A0ABX9G0G5</accession>
<dbReference type="InterPro" id="IPR036619">
    <property type="entry name" value="NinB_sf"/>
</dbReference>
<dbReference type="GeneID" id="99734228"/>
<proteinExistence type="predicted"/>
<organism evidence="1 2">
    <name type="scientific">Achromobacter marplatensis</name>
    <dbReference type="NCBI Taxonomy" id="470868"/>
    <lineage>
        <taxon>Bacteria</taxon>
        <taxon>Pseudomonadati</taxon>
        <taxon>Pseudomonadota</taxon>
        <taxon>Betaproteobacteria</taxon>
        <taxon>Burkholderiales</taxon>
        <taxon>Alcaligenaceae</taxon>
        <taxon>Achromobacter</taxon>
    </lineage>
</organism>
<dbReference type="EMBL" id="QNRM01000023">
    <property type="protein sequence ID" value="RBP11284.1"/>
    <property type="molecule type" value="Genomic_DNA"/>
</dbReference>
<protein>
    <submittedName>
        <fullName evidence="1">NinB protein</fullName>
    </submittedName>
</protein>
<dbReference type="Pfam" id="PF05772">
    <property type="entry name" value="NinB"/>
    <property type="match status" value="1"/>
</dbReference>
<dbReference type="RefSeq" id="WP_234818433.1">
    <property type="nucleotide sequence ID" value="NZ_CADIJU010000030.1"/>
</dbReference>
<evidence type="ECO:0000313" key="2">
    <source>
        <dbReference type="Proteomes" id="UP000252124"/>
    </source>
</evidence>
<dbReference type="Gene3D" id="1.10.3790.10">
    <property type="entry name" value="NinB"/>
    <property type="match status" value="1"/>
</dbReference>
<evidence type="ECO:0000313" key="1">
    <source>
        <dbReference type="EMBL" id="RBP11284.1"/>
    </source>
</evidence>
<dbReference type="InterPro" id="IPR008711">
    <property type="entry name" value="Recombinase_NinB"/>
</dbReference>
<gene>
    <name evidence="1" type="ORF">DFP87_12345</name>
</gene>
<reference evidence="1 2" key="1">
    <citation type="submission" date="2018-06" db="EMBL/GenBank/DDBJ databases">
        <title>Genomic Encyclopedia of Type Strains, Phase III (KMG-III): the genomes of soil and plant-associated and newly described type strains.</title>
        <authorList>
            <person name="Whitman W."/>
        </authorList>
    </citation>
    <scope>NUCLEOTIDE SEQUENCE [LARGE SCALE GENOMIC DNA]</scope>
    <source>
        <strain evidence="1 2">CECT 7342</strain>
    </source>
</reference>
<sequence>MMDKQVFVLSHPLARRNAAYACSNAPEGYRVEIKPRTRTLAQNDMMWSILTDISRQVEFIVNGALVKVAPEEVKDILTAGLRRETRMAMGIDGGMVLLGQRTSKMTVNQMTELIELAYAFGNGKGVEWSRTSLGRDA</sequence>
<dbReference type="SUPFAM" id="SSF103370">
    <property type="entry name" value="NinB"/>
    <property type="match status" value="1"/>
</dbReference>